<dbReference type="Gene3D" id="1.10.630.10">
    <property type="entry name" value="Cytochrome P450"/>
    <property type="match status" value="2"/>
</dbReference>
<gene>
    <name evidence="4" type="primary">CYP76B10_3</name>
    <name evidence="4" type="ORF">CK203_069707</name>
</gene>
<dbReference type="PROSITE" id="PS00086">
    <property type="entry name" value="CYTOCHROME_P450"/>
    <property type="match status" value="1"/>
</dbReference>
<dbReference type="Proteomes" id="UP000288805">
    <property type="component" value="Unassembled WGS sequence"/>
</dbReference>
<reference evidence="4 5" key="1">
    <citation type="journal article" date="2018" name="PLoS Genet.">
        <title>Population sequencing reveals clonal diversity and ancestral inbreeding in the grapevine cultivar Chardonnay.</title>
        <authorList>
            <person name="Roach M.J."/>
            <person name="Johnson D.L."/>
            <person name="Bohlmann J."/>
            <person name="van Vuuren H.J."/>
            <person name="Jones S.J."/>
            <person name="Pretorius I.S."/>
            <person name="Schmidt S.A."/>
            <person name="Borneman A.R."/>
        </authorList>
    </citation>
    <scope>NUCLEOTIDE SEQUENCE [LARGE SCALE GENOMIC DNA]</scope>
    <source>
        <strain evidence="5">cv. Chardonnay</strain>
        <tissue evidence="4">Leaf</tissue>
    </source>
</reference>
<organism evidence="4 5">
    <name type="scientific">Vitis vinifera</name>
    <name type="common">Grape</name>
    <dbReference type="NCBI Taxonomy" id="29760"/>
    <lineage>
        <taxon>Eukaryota</taxon>
        <taxon>Viridiplantae</taxon>
        <taxon>Streptophyta</taxon>
        <taxon>Embryophyta</taxon>
        <taxon>Tracheophyta</taxon>
        <taxon>Spermatophyta</taxon>
        <taxon>Magnoliopsida</taxon>
        <taxon>eudicotyledons</taxon>
        <taxon>Gunneridae</taxon>
        <taxon>Pentapetalae</taxon>
        <taxon>rosids</taxon>
        <taxon>Vitales</taxon>
        <taxon>Vitaceae</taxon>
        <taxon>Viteae</taxon>
        <taxon>Vitis</taxon>
    </lineage>
</organism>
<dbReference type="FunFam" id="1.10.630.10:FF:000146">
    <property type="entry name" value="Os06g0641800 protein"/>
    <property type="match status" value="1"/>
</dbReference>
<evidence type="ECO:0000256" key="3">
    <source>
        <dbReference type="RuleBase" id="RU000461"/>
    </source>
</evidence>
<dbReference type="AlphaFoldDB" id="A0A438DZX7"/>
<keyword evidence="2 3" id="KW-0479">Metal-binding</keyword>
<dbReference type="InterPro" id="IPR001128">
    <property type="entry name" value="Cyt_P450"/>
</dbReference>
<comment type="caution">
    <text evidence="4">The sequence shown here is derived from an EMBL/GenBank/DDBJ whole genome shotgun (WGS) entry which is preliminary data.</text>
</comment>
<comment type="cofactor">
    <cofactor evidence="2">
        <name>heme</name>
        <dbReference type="ChEBI" id="CHEBI:30413"/>
    </cofactor>
</comment>
<keyword evidence="3" id="KW-0560">Oxidoreductase</keyword>
<comment type="similarity">
    <text evidence="1 3">Belongs to the cytochrome P450 family.</text>
</comment>
<dbReference type="GO" id="GO:0016705">
    <property type="term" value="F:oxidoreductase activity, acting on paired donors, with incorporation or reduction of molecular oxygen"/>
    <property type="evidence" value="ECO:0007669"/>
    <property type="project" value="InterPro"/>
</dbReference>
<dbReference type="PANTHER" id="PTHR47950:SF44">
    <property type="entry name" value="CYTOCHROME P450, FAMILY 76, SUBFAMILY C, POLYPEPTIDE 5-RELATED"/>
    <property type="match status" value="1"/>
</dbReference>
<dbReference type="GO" id="GO:0005506">
    <property type="term" value="F:iron ion binding"/>
    <property type="evidence" value="ECO:0007669"/>
    <property type="project" value="InterPro"/>
</dbReference>
<sequence length="255" mass="28437">MFSSHRVEAASMRENIVQQLLGHAQESCSSGRAVDIGRATFTTTLNLLPLKASSANNDVLDGLLNLDKQHDHELSSNDVRHLLVDLFSAGTDTTSSTVEWAMAELLNNPNLMAKARSELGKVVGKEKMVEESDISKLLIYKQYAKNAHVLVNVWAIGRDSTIWSNPNSFVPERFLECEIDVKGRDFQLIPFGAGRRICPGLLLGHRMVHLMLASLLHSFDWKLEDGLKPEDMDMTEKFGFTLRKAQPLQAVPIKP</sequence>
<dbReference type="EMBL" id="QGNW01001445">
    <property type="protein sequence ID" value="RVW41064.1"/>
    <property type="molecule type" value="Genomic_DNA"/>
</dbReference>
<dbReference type="PRINTS" id="PR00463">
    <property type="entry name" value="EP450I"/>
</dbReference>
<dbReference type="InterPro" id="IPR036396">
    <property type="entry name" value="Cyt_P450_sf"/>
</dbReference>
<dbReference type="Pfam" id="PF00067">
    <property type="entry name" value="p450"/>
    <property type="match status" value="2"/>
</dbReference>
<feature type="binding site" description="axial binding residue" evidence="2">
    <location>
        <position position="198"/>
    </location>
    <ligand>
        <name>heme</name>
        <dbReference type="ChEBI" id="CHEBI:30413"/>
    </ligand>
    <ligandPart>
        <name>Fe</name>
        <dbReference type="ChEBI" id="CHEBI:18248"/>
    </ligandPart>
</feature>
<dbReference type="PRINTS" id="PR00385">
    <property type="entry name" value="P450"/>
</dbReference>
<accession>A0A438DZX7</accession>
<evidence type="ECO:0000256" key="1">
    <source>
        <dbReference type="ARBA" id="ARBA00010617"/>
    </source>
</evidence>
<evidence type="ECO:0000313" key="4">
    <source>
        <dbReference type="EMBL" id="RVW41064.1"/>
    </source>
</evidence>
<dbReference type="PANTHER" id="PTHR47950">
    <property type="entry name" value="CYTOCHROME P450, FAMILY 76, SUBFAMILY C, POLYPEPTIDE 5-RELATED"/>
    <property type="match status" value="1"/>
</dbReference>
<dbReference type="GO" id="GO:0020037">
    <property type="term" value="F:heme binding"/>
    <property type="evidence" value="ECO:0007669"/>
    <property type="project" value="InterPro"/>
</dbReference>
<keyword evidence="2 3" id="KW-0408">Iron</keyword>
<dbReference type="GO" id="GO:0004497">
    <property type="term" value="F:monooxygenase activity"/>
    <property type="evidence" value="ECO:0007669"/>
    <property type="project" value="UniProtKB-KW"/>
</dbReference>
<dbReference type="InterPro" id="IPR017972">
    <property type="entry name" value="Cyt_P450_CS"/>
</dbReference>
<evidence type="ECO:0000313" key="5">
    <source>
        <dbReference type="Proteomes" id="UP000288805"/>
    </source>
</evidence>
<keyword evidence="2 3" id="KW-0349">Heme</keyword>
<dbReference type="SUPFAM" id="SSF48264">
    <property type="entry name" value="Cytochrome P450"/>
    <property type="match status" value="1"/>
</dbReference>
<protein>
    <submittedName>
        <fullName evidence="4">Geraniol 8-hydroxylase</fullName>
    </submittedName>
</protein>
<proteinExistence type="inferred from homology"/>
<keyword evidence="3" id="KW-0503">Monooxygenase</keyword>
<dbReference type="InterPro" id="IPR002401">
    <property type="entry name" value="Cyt_P450_E_grp-I"/>
</dbReference>
<name>A0A438DZX7_VITVI</name>
<evidence type="ECO:0000256" key="2">
    <source>
        <dbReference type="PIRSR" id="PIRSR602401-1"/>
    </source>
</evidence>